<reference evidence="4" key="2">
    <citation type="journal article" date="2021" name="PeerJ">
        <title>Extensive microbial diversity within the chicken gut microbiome revealed by metagenomics and culture.</title>
        <authorList>
            <person name="Gilroy R."/>
            <person name="Ravi A."/>
            <person name="Getino M."/>
            <person name="Pursley I."/>
            <person name="Horton D.L."/>
            <person name="Alikhan N.F."/>
            <person name="Baker D."/>
            <person name="Gharbi K."/>
            <person name="Hall N."/>
            <person name="Watson M."/>
            <person name="Adriaenssens E.M."/>
            <person name="Foster-Nyarko E."/>
            <person name="Jarju S."/>
            <person name="Secka A."/>
            <person name="Antonio M."/>
            <person name="Oren A."/>
            <person name="Chaudhuri R.R."/>
            <person name="La Ragione R."/>
            <person name="Hildebrand F."/>
            <person name="Pallen M.J."/>
        </authorList>
    </citation>
    <scope>NUCLEOTIDE SEQUENCE</scope>
    <source>
        <strain evidence="4">ChiGjej1B1-2707</strain>
    </source>
</reference>
<dbReference type="AlphaFoldDB" id="A0A9D1A2T9"/>
<comment type="similarity">
    <text evidence="1">Belongs to the DprA/Smf family.</text>
</comment>
<evidence type="ECO:0000313" key="4">
    <source>
        <dbReference type="EMBL" id="HIR02038.1"/>
    </source>
</evidence>
<reference evidence="4" key="1">
    <citation type="submission" date="2020-10" db="EMBL/GenBank/DDBJ databases">
        <authorList>
            <person name="Gilroy R."/>
        </authorList>
    </citation>
    <scope>NUCLEOTIDE SEQUENCE</scope>
    <source>
        <strain evidence="4">ChiGjej1B1-2707</strain>
    </source>
</reference>
<organism evidence="4 5">
    <name type="scientific">Candidatus Aveggerthella stercoripullorum</name>
    <dbReference type="NCBI Taxonomy" id="2840688"/>
    <lineage>
        <taxon>Bacteria</taxon>
        <taxon>Bacillati</taxon>
        <taxon>Actinomycetota</taxon>
        <taxon>Coriobacteriia</taxon>
        <taxon>Eggerthellales</taxon>
        <taxon>Eggerthellaceae</taxon>
        <taxon>Eggerthellaceae incertae sedis</taxon>
        <taxon>Candidatus Aveggerthella</taxon>
    </lineage>
</organism>
<evidence type="ECO:0000259" key="3">
    <source>
        <dbReference type="Pfam" id="PF02481"/>
    </source>
</evidence>
<proteinExistence type="inferred from homology"/>
<evidence type="ECO:0000256" key="2">
    <source>
        <dbReference type="SAM" id="MobiDB-lite"/>
    </source>
</evidence>
<dbReference type="PANTHER" id="PTHR43022">
    <property type="entry name" value="PROTEIN SMF"/>
    <property type="match status" value="1"/>
</dbReference>
<evidence type="ECO:0000256" key="1">
    <source>
        <dbReference type="ARBA" id="ARBA00006525"/>
    </source>
</evidence>
<sequence length="418" mass="44203">MHGRGRGRRSAGLPGARWRWGRWKRRLSCRAAGGASACAKEGLHRAAPFRLLYSGRRRQEKGEHVEGEHANGSGCSTVALVREKPVRASRQTLEEARASHREQGFARYGGPKLAGERTVLEHGEEGYPDALMSVKNPPKRLFVVGDPGALQDGLAVVGARKATPYGLSCARRFARMAAEAGVCVISGGARGCDAQAHQGALEGGGRTVVVLGSGCDELYPAEHYALFQKVIDQGGAVVSEQEWGFPPLPYAFRARNRIIAGLSRGTLVVEAGLPSGTFSTADAALAAGRDVLAVPGAITAKTSRGCNRLIAQGAVPIIDDESFHDALFAAFGRLRQETTAAGARDSEEKPEEGVAFGDSERTVLEALAAAPATAEQLTRLSYAGTLPIAAASIPTALANLQRKGAIQRWRDGSYGMAR</sequence>
<dbReference type="Gene3D" id="3.40.50.450">
    <property type="match status" value="1"/>
</dbReference>
<dbReference type="EMBL" id="DVGB01000089">
    <property type="protein sequence ID" value="HIR02038.1"/>
    <property type="molecule type" value="Genomic_DNA"/>
</dbReference>
<feature type="compositionally biased region" description="Basic and acidic residues" evidence="2">
    <location>
        <begin position="60"/>
        <end position="69"/>
    </location>
</feature>
<name>A0A9D1A2T9_9ACTN</name>
<feature type="region of interest" description="Disordered" evidence="2">
    <location>
        <begin position="60"/>
        <end position="79"/>
    </location>
</feature>
<dbReference type="InterPro" id="IPR057666">
    <property type="entry name" value="DrpA_SLOG"/>
</dbReference>
<gene>
    <name evidence="4" type="primary">dprA</name>
    <name evidence="4" type="ORF">IAA69_07250</name>
</gene>
<feature type="domain" description="Smf/DprA SLOG" evidence="3">
    <location>
        <begin position="120"/>
        <end position="322"/>
    </location>
</feature>
<dbReference type="GO" id="GO:0009294">
    <property type="term" value="P:DNA-mediated transformation"/>
    <property type="evidence" value="ECO:0007669"/>
    <property type="project" value="InterPro"/>
</dbReference>
<dbReference type="Proteomes" id="UP000824261">
    <property type="component" value="Unassembled WGS sequence"/>
</dbReference>
<dbReference type="InterPro" id="IPR003488">
    <property type="entry name" value="DprA"/>
</dbReference>
<dbReference type="PANTHER" id="PTHR43022:SF1">
    <property type="entry name" value="PROTEIN SMF"/>
    <property type="match status" value="1"/>
</dbReference>
<dbReference type="SUPFAM" id="SSF102405">
    <property type="entry name" value="MCP/YpsA-like"/>
    <property type="match status" value="1"/>
</dbReference>
<dbReference type="Pfam" id="PF02481">
    <property type="entry name" value="DNA_processg_A"/>
    <property type="match status" value="1"/>
</dbReference>
<evidence type="ECO:0000313" key="5">
    <source>
        <dbReference type="Proteomes" id="UP000824261"/>
    </source>
</evidence>
<accession>A0A9D1A2T9</accession>
<dbReference type="NCBIfam" id="TIGR00732">
    <property type="entry name" value="dprA"/>
    <property type="match status" value="1"/>
</dbReference>
<comment type="caution">
    <text evidence="4">The sequence shown here is derived from an EMBL/GenBank/DDBJ whole genome shotgun (WGS) entry which is preliminary data.</text>
</comment>
<protein>
    <submittedName>
        <fullName evidence="4">DNA-protecting protein DprA</fullName>
    </submittedName>
</protein>